<dbReference type="NCBIfam" id="TIGR00091">
    <property type="entry name" value="tRNA (guanosine(46)-N7)-methyltransferase TrmB"/>
    <property type="match status" value="1"/>
</dbReference>
<dbReference type="NCBIfam" id="NF010719">
    <property type="entry name" value="PRK14121.1"/>
    <property type="match status" value="1"/>
</dbReference>
<keyword evidence="3 7" id="KW-0489">Methyltransferase</keyword>
<evidence type="ECO:0000256" key="3">
    <source>
        <dbReference type="ARBA" id="ARBA00022603"/>
    </source>
</evidence>
<evidence type="ECO:0000313" key="7">
    <source>
        <dbReference type="EMBL" id="SFV74806.1"/>
    </source>
</evidence>
<dbReference type="CDD" id="cd02440">
    <property type="entry name" value="AdoMet_MTases"/>
    <property type="match status" value="1"/>
</dbReference>
<dbReference type="InterPro" id="IPR029063">
    <property type="entry name" value="SAM-dependent_MTases_sf"/>
</dbReference>
<proteinExistence type="inferred from homology"/>
<keyword evidence="6" id="KW-0819">tRNA processing</keyword>
<dbReference type="Pfam" id="PF02390">
    <property type="entry name" value="Methyltransf_4"/>
    <property type="match status" value="1"/>
</dbReference>
<dbReference type="PROSITE" id="PS51625">
    <property type="entry name" value="SAM_MT_TRMB"/>
    <property type="match status" value="1"/>
</dbReference>
<evidence type="ECO:0000256" key="6">
    <source>
        <dbReference type="ARBA" id="ARBA00022694"/>
    </source>
</evidence>
<reference evidence="7" key="1">
    <citation type="submission" date="2016-10" db="EMBL/GenBank/DDBJ databases">
        <authorList>
            <person name="de Groot N.N."/>
        </authorList>
    </citation>
    <scope>NUCLEOTIDE SEQUENCE</scope>
</reference>
<dbReference type="GO" id="GO:0008176">
    <property type="term" value="F:tRNA (guanine(46)-N7)-methyltransferase activity"/>
    <property type="evidence" value="ECO:0007669"/>
    <property type="project" value="UniProtKB-EC"/>
</dbReference>
<dbReference type="Gene3D" id="3.40.50.150">
    <property type="entry name" value="Vaccinia Virus protein VP39"/>
    <property type="match status" value="1"/>
</dbReference>
<dbReference type="InterPro" id="IPR003358">
    <property type="entry name" value="tRNA_(Gua-N-7)_MeTrfase_Trmb"/>
</dbReference>
<dbReference type="SUPFAM" id="SSF53335">
    <property type="entry name" value="S-adenosyl-L-methionine-dependent methyltransferases"/>
    <property type="match status" value="1"/>
</dbReference>
<dbReference type="InterPro" id="IPR055361">
    <property type="entry name" value="tRNA_methyltr_TrmB_bact"/>
</dbReference>
<sequence>MPHLHIEEFKTIDFPITTDDNITFHFMVTNVTNKNENLIAVSVEEDTFFLVTKKEQNKNLLKTDKLTRPASIYNVHKALLAYAHYANIKILSSNVPQYTRKNIHLQEVTALKKIDYFASHFPTDKEVYIEVGFGSGRHILHQAANNPDILFIGIEIHRPSIEQVLKQINIQKLDNLLLLDYDARLFMELVPSNIVGKIFVHFPVPWDKKPHRRVISTSFIQEARRVLKVDGRLELRTDSENYYAYSYETFISFHKTTLHIHKNKDIAVSSKYEDRWKRMEKNIYDIIMINEENSPALTIEGDFHFSSPTLSFDELISLQGVTKKFEDGFVHFERVYTSNDKIVFRISMGSFNRPEHLYVILEKEKTYYYPSTPLKSKSNYKAHQYLNRIFHG</sequence>
<dbReference type="AlphaFoldDB" id="A0A1W1D321"/>
<comment type="catalytic activity">
    <reaction evidence="1">
        <text>guanosine(46) in tRNA + S-adenosyl-L-methionine = N(7)-methylguanosine(46) in tRNA + S-adenosyl-L-homocysteine</text>
        <dbReference type="Rhea" id="RHEA:42708"/>
        <dbReference type="Rhea" id="RHEA-COMP:10188"/>
        <dbReference type="Rhea" id="RHEA-COMP:10189"/>
        <dbReference type="ChEBI" id="CHEBI:57856"/>
        <dbReference type="ChEBI" id="CHEBI:59789"/>
        <dbReference type="ChEBI" id="CHEBI:74269"/>
        <dbReference type="ChEBI" id="CHEBI:74480"/>
        <dbReference type="EC" id="2.1.1.33"/>
    </reaction>
</comment>
<accession>A0A1W1D321</accession>
<evidence type="ECO:0000256" key="4">
    <source>
        <dbReference type="ARBA" id="ARBA00022679"/>
    </source>
</evidence>
<dbReference type="EMBL" id="FPHP01000005">
    <property type="protein sequence ID" value="SFV74806.1"/>
    <property type="molecule type" value="Genomic_DNA"/>
</dbReference>
<dbReference type="HAMAP" id="MF_01057">
    <property type="entry name" value="tRNA_methyltr_TrmB"/>
    <property type="match status" value="1"/>
</dbReference>
<gene>
    <name evidence="7" type="ORF">MNB_SM-3-150</name>
</gene>
<dbReference type="GO" id="GO:0043527">
    <property type="term" value="C:tRNA methyltransferase complex"/>
    <property type="evidence" value="ECO:0007669"/>
    <property type="project" value="TreeGrafter"/>
</dbReference>
<evidence type="ECO:0000256" key="1">
    <source>
        <dbReference type="ARBA" id="ARBA00000142"/>
    </source>
</evidence>
<dbReference type="PANTHER" id="PTHR23417:SF14">
    <property type="entry name" value="PENTACOTRIPEPTIDE-REPEAT REGION OF PRORP DOMAIN-CONTAINING PROTEIN"/>
    <property type="match status" value="1"/>
</dbReference>
<evidence type="ECO:0000256" key="5">
    <source>
        <dbReference type="ARBA" id="ARBA00022691"/>
    </source>
</evidence>
<protein>
    <recommendedName>
        <fullName evidence="2">tRNA (guanine(46)-N(7))-methyltransferase</fullName>
        <ecNumber evidence="2">2.1.1.33</ecNumber>
    </recommendedName>
</protein>
<name>A0A1W1D321_9ZZZZ</name>
<dbReference type="EC" id="2.1.1.33" evidence="2"/>
<dbReference type="PANTHER" id="PTHR23417">
    <property type="entry name" value="3-DEOXY-D-MANNO-OCTULOSONIC-ACID TRANSFERASE/TRNA GUANINE-N 7 - -METHYLTRANSFERASE"/>
    <property type="match status" value="1"/>
</dbReference>
<organism evidence="7">
    <name type="scientific">hydrothermal vent metagenome</name>
    <dbReference type="NCBI Taxonomy" id="652676"/>
    <lineage>
        <taxon>unclassified sequences</taxon>
        <taxon>metagenomes</taxon>
        <taxon>ecological metagenomes</taxon>
    </lineage>
</organism>
<keyword evidence="4 7" id="KW-0808">Transferase</keyword>
<evidence type="ECO:0000256" key="2">
    <source>
        <dbReference type="ARBA" id="ARBA00011977"/>
    </source>
</evidence>
<keyword evidence="5" id="KW-0949">S-adenosyl-L-methionine</keyword>